<comment type="caution">
    <text evidence="1">The sequence shown here is derived from an EMBL/GenBank/DDBJ whole genome shotgun (WGS) entry which is preliminary data.</text>
</comment>
<dbReference type="AlphaFoldDB" id="A0A5J4KR68"/>
<dbReference type="RefSeq" id="WP_269822446.1">
    <property type="nucleotide sequence ID" value="NZ_BKZW01000001.1"/>
</dbReference>
<reference evidence="1 2" key="1">
    <citation type="submission" date="2019-10" db="EMBL/GenBank/DDBJ databases">
        <title>Dictyobacter vulcani sp. nov., within the class Ktedonobacteria, isolated from soil of volcanic Mt. Zao.</title>
        <authorList>
            <person name="Zheng Y."/>
            <person name="Wang C.M."/>
            <person name="Sakai Y."/>
            <person name="Abe K."/>
            <person name="Yokota A."/>
            <person name="Yabe S."/>
        </authorList>
    </citation>
    <scope>NUCLEOTIDE SEQUENCE [LARGE SCALE GENOMIC DNA]</scope>
    <source>
        <strain evidence="1 2">W12</strain>
    </source>
</reference>
<accession>A0A5J4KR68</accession>
<sequence length="42" mass="4839">MNEQEMELASRAAVPIDDIDKLHRSPTKGFSIIWLDTVERPE</sequence>
<dbReference type="EMBL" id="BKZW01000001">
    <property type="protein sequence ID" value="GER88911.1"/>
    <property type="molecule type" value="Genomic_DNA"/>
</dbReference>
<organism evidence="1 2">
    <name type="scientific">Dictyobacter vulcani</name>
    <dbReference type="NCBI Taxonomy" id="2607529"/>
    <lineage>
        <taxon>Bacteria</taxon>
        <taxon>Bacillati</taxon>
        <taxon>Chloroflexota</taxon>
        <taxon>Ktedonobacteria</taxon>
        <taxon>Ktedonobacterales</taxon>
        <taxon>Dictyobacteraceae</taxon>
        <taxon>Dictyobacter</taxon>
    </lineage>
</organism>
<evidence type="ECO:0000313" key="2">
    <source>
        <dbReference type="Proteomes" id="UP000326912"/>
    </source>
</evidence>
<evidence type="ECO:0000313" key="1">
    <source>
        <dbReference type="EMBL" id="GER88911.1"/>
    </source>
</evidence>
<gene>
    <name evidence="1" type="ORF">KDW_30730</name>
</gene>
<dbReference type="Proteomes" id="UP000326912">
    <property type="component" value="Unassembled WGS sequence"/>
</dbReference>
<keyword evidence="2" id="KW-1185">Reference proteome</keyword>
<proteinExistence type="predicted"/>
<name>A0A5J4KR68_9CHLR</name>
<protein>
    <submittedName>
        <fullName evidence="1">Uncharacterized protein</fullName>
    </submittedName>
</protein>